<evidence type="ECO:0000256" key="1">
    <source>
        <dbReference type="SAM" id="Phobius"/>
    </source>
</evidence>
<gene>
    <name evidence="2" type="ORF">OF122_14150</name>
</gene>
<keyword evidence="1" id="KW-0812">Transmembrane</keyword>
<feature type="transmembrane region" description="Helical" evidence="1">
    <location>
        <begin position="73"/>
        <end position="94"/>
    </location>
</feature>
<proteinExistence type="predicted"/>
<evidence type="ECO:0000313" key="2">
    <source>
        <dbReference type="EMBL" id="UYQ71183.1"/>
    </source>
</evidence>
<name>A0ABY6IKS8_9HYPH</name>
<evidence type="ECO:0000313" key="3">
    <source>
        <dbReference type="Proteomes" id="UP001163882"/>
    </source>
</evidence>
<feature type="transmembrane region" description="Helical" evidence="1">
    <location>
        <begin position="179"/>
        <end position="198"/>
    </location>
</feature>
<protein>
    <submittedName>
        <fullName evidence="2">Uncharacterized protein</fullName>
    </submittedName>
</protein>
<keyword evidence="1" id="KW-0472">Membrane</keyword>
<feature type="transmembrane region" description="Helical" evidence="1">
    <location>
        <begin position="244"/>
        <end position="261"/>
    </location>
</feature>
<feature type="transmembrane region" description="Helical" evidence="1">
    <location>
        <begin position="364"/>
        <end position="383"/>
    </location>
</feature>
<feature type="transmembrane region" description="Helical" evidence="1">
    <location>
        <begin position="389"/>
        <end position="409"/>
    </location>
</feature>
<keyword evidence="3" id="KW-1185">Reference proteome</keyword>
<dbReference type="Proteomes" id="UP001163882">
    <property type="component" value="Chromosome"/>
</dbReference>
<feature type="transmembrane region" description="Helical" evidence="1">
    <location>
        <begin position="218"/>
        <end position="238"/>
    </location>
</feature>
<feature type="transmembrane region" description="Helical" evidence="1">
    <location>
        <begin position="282"/>
        <end position="303"/>
    </location>
</feature>
<keyword evidence="1" id="KW-1133">Transmembrane helix</keyword>
<feature type="transmembrane region" description="Helical" evidence="1">
    <location>
        <begin position="39"/>
        <end position="61"/>
    </location>
</feature>
<feature type="transmembrane region" description="Helical" evidence="1">
    <location>
        <begin position="309"/>
        <end position="328"/>
    </location>
</feature>
<feature type="transmembrane region" description="Helical" evidence="1">
    <location>
        <begin position="106"/>
        <end position="127"/>
    </location>
</feature>
<organism evidence="2 3">
    <name type="scientific">Pelagibacterium flavum</name>
    <dbReference type="NCBI Taxonomy" id="2984530"/>
    <lineage>
        <taxon>Bacteria</taxon>
        <taxon>Pseudomonadati</taxon>
        <taxon>Pseudomonadota</taxon>
        <taxon>Alphaproteobacteria</taxon>
        <taxon>Hyphomicrobiales</taxon>
        <taxon>Devosiaceae</taxon>
        <taxon>Pelagibacterium</taxon>
    </lineage>
</organism>
<reference evidence="2" key="1">
    <citation type="submission" date="2022-10" db="EMBL/GenBank/DDBJ databases">
        <title>YIM 151497 complete genome.</title>
        <authorList>
            <person name="Chen X."/>
        </authorList>
    </citation>
    <scope>NUCLEOTIDE SEQUENCE</scope>
    <source>
        <strain evidence="2">YIM 151497</strain>
    </source>
</reference>
<accession>A0ABY6IKS8</accession>
<feature type="transmembrane region" description="Helical" evidence="1">
    <location>
        <begin position="134"/>
        <end position="159"/>
    </location>
</feature>
<sequence length="445" mass="47329">MGFFATSVAFLIAGLGLLTAGYGYPFAPLRAPQTLVVVHMLALGWLSMLMWGALFQFVPVLVNAPLQGENTSLAVLGLLVVGTVLLVSGFAHMAGTDYLSPVLLPAGAFLLCSGFSLGIYGIVLTILRASSVPVSAGFVVGGLAGLAMTATLGVAFTLGLSGMRLAEPVARITAVGVPIHAALGLVGWLTLTAAGVSYRLLSMFMLAPEVSQRRQKNVLTLGAIALAATMAGALVLFGGADATALFWSAGALTVAAVICYAGDMFEIYRTRKRRMLELNNQVAAAGLASLAFTTLFAMVAIVSGTLGDWLGALVFLYAMSWLTTLGLGKLYKIVSFLTWLEVFGPKLGMGETPRVQDLVHEHRARWWFAIYVTGTWIAGLSLIAAEHRLFRLACAAALLATMAIAVEIWRIRKLKDLRGKWRMLAVESPHLLSTSINRQQRQGVL</sequence>
<dbReference type="RefSeq" id="WP_264224843.1">
    <property type="nucleotide sequence ID" value="NZ_CP107716.1"/>
</dbReference>
<dbReference type="EMBL" id="CP107716">
    <property type="protein sequence ID" value="UYQ71183.1"/>
    <property type="molecule type" value="Genomic_DNA"/>
</dbReference>